<dbReference type="RefSeq" id="YP_002822224.1">
    <property type="nucleotide sequence ID" value="NC_012584.1"/>
</dbReference>
<evidence type="ECO:0000256" key="2">
    <source>
        <dbReference type="ARBA" id="ARBA00004192"/>
    </source>
</evidence>
<evidence type="ECO:0000256" key="3">
    <source>
        <dbReference type="ARBA" id="ARBA00006872"/>
    </source>
</evidence>
<accession>C3SAV5</accession>
<comment type="subunit">
    <text evidence="8">Interacts with E1B-55k.</text>
</comment>
<dbReference type="EMBL" id="EU835513">
    <property type="protein sequence ID" value="ACJ14525.1"/>
    <property type="molecule type" value="Genomic_DNA"/>
</dbReference>
<keyword evidence="10" id="KW-1185">Reference proteome</keyword>
<dbReference type="GO" id="GO:0042025">
    <property type="term" value="C:host cell nucleus"/>
    <property type="evidence" value="ECO:0007669"/>
    <property type="project" value="UniProtKB-SubCell"/>
</dbReference>
<evidence type="ECO:0000256" key="4">
    <source>
        <dbReference type="ARBA" id="ARBA00022518"/>
    </source>
</evidence>
<dbReference type="OrthoDB" id="5555at10239"/>
<sequence length="265" mass="30621">MNQMGSCTGLTHAAGVLYSPVGAVAFVAEGALPIPWNCYLSSFDMHFFHRNKCLCLCPITCYRSFQSYITTAEYWSLHCHCGRHHSLQKDVFQPGSLRCLAGGRVRQLLVQKYLQGARFNEFFPHFRSFANRFVDVGLQYVGSIWSGKHFVYVQVSLTNYRRLLNLRGRLGEGVFFCRNALTRYLIIVCEKCSCPPTDEQTLHCMRLISQILRRWQSLLLGRGGEGSLLPGIDFPHNQQEKLRQRLLQRFYAYRSPIYRLTYLRA</sequence>
<comment type="subcellular location">
    <subcellularLocation>
        <location evidence="2">Host cytoplasm</location>
    </subcellularLocation>
    <subcellularLocation>
        <location evidence="1">Host nucleus</location>
    </subcellularLocation>
</comment>
<keyword evidence="5" id="KW-1048">Host nucleus</keyword>
<proteinExistence type="inferred from homology"/>
<reference evidence="9 10" key="1">
    <citation type="journal article" date="2009" name="J. Virol.">
        <title>A novel cardiotropic murine adenovirus representing a distinct species of mastadenoviruses.</title>
        <authorList>
            <person name="Klempa B."/>
            <person name="Kruger D.H."/>
            <person name="Auste B."/>
            <person name="Stanko M."/>
            <person name="Krawczyk A."/>
            <person name="Nickel K.F."/>
            <person name="Uberla K."/>
            <person name="Stang A."/>
        </authorList>
    </citation>
    <scope>NUCLEOTIDE SEQUENCE [LARGE SCALE GENOMIC DNA]</scope>
</reference>
<name>C3SAV5_9ADEN</name>
<dbReference type="GeneID" id="7778927"/>
<comment type="function">
    <text evidence="7">Plays a major role to prevent cellular inhibition of viral genome replication by nuclear bodies. Assembles an SCF-like E3 ubiquitin ligase complex based on the cellular proteins ELOB, ELOC, CUL5 and RBX1, in cooperation with viral E1B-55K. This viral RING-type ligase ubiquitinates cellular substrates prior to proteasomal degradation: p53/TP53, LIG4, MRE11-RAD50-NBS1 (MRN) complex, ITGA3, DAXX and BLM.</text>
</comment>
<evidence type="ECO:0000256" key="7">
    <source>
        <dbReference type="ARBA" id="ARBA00044723"/>
    </source>
</evidence>
<evidence type="ECO:0000256" key="6">
    <source>
        <dbReference type="ARBA" id="ARBA00023200"/>
    </source>
</evidence>
<dbReference type="KEGG" id="vg:7778927"/>
<evidence type="ECO:0000313" key="10">
    <source>
        <dbReference type="Proteomes" id="UP000141842"/>
    </source>
</evidence>
<comment type="similarity">
    <text evidence="3">Belongs to the adenoviridae E4 30 to 34 kDa protein family.</text>
</comment>
<protein>
    <submittedName>
        <fullName evidence="9">E4 34k</fullName>
    </submittedName>
</protein>
<keyword evidence="4" id="KW-0244">Early protein</keyword>
<evidence type="ECO:0000256" key="5">
    <source>
        <dbReference type="ARBA" id="ARBA00022562"/>
    </source>
</evidence>
<evidence type="ECO:0000256" key="1">
    <source>
        <dbReference type="ARBA" id="ARBA00004147"/>
    </source>
</evidence>
<evidence type="ECO:0000313" key="9">
    <source>
        <dbReference type="EMBL" id="ACJ14525.1"/>
    </source>
</evidence>
<dbReference type="Proteomes" id="UP000141842">
    <property type="component" value="Segment"/>
</dbReference>
<keyword evidence="6" id="KW-1035">Host cytoplasm</keyword>
<dbReference type="GO" id="GO:0030430">
    <property type="term" value="C:host cell cytoplasm"/>
    <property type="evidence" value="ECO:0007669"/>
    <property type="project" value="UniProtKB-SubCell"/>
</dbReference>
<dbReference type="Pfam" id="PF04528">
    <property type="entry name" value="Adeno_E4_34"/>
    <property type="match status" value="1"/>
</dbReference>
<organism evidence="9 10">
    <name type="scientific">Murine adenovirus 3</name>
    <dbReference type="NCBI Taxonomy" id="573199"/>
    <lineage>
        <taxon>Viruses</taxon>
        <taxon>Varidnaviria</taxon>
        <taxon>Bamfordvirae</taxon>
        <taxon>Preplasmiviricota</taxon>
        <taxon>Polisuviricotina</taxon>
        <taxon>Pharingeaviricetes</taxon>
        <taxon>Rowavirales</taxon>
        <taxon>Adenoviridae</taxon>
        <taxon>Mastadenovirus</taxon>
        <taxon>Mastadenovirus cordis</taxon>
        <taxon>Murine mastadenovirus C</taxon>
    </lineage>
</organism>
<evidence type="ECO:0000256" key="8">
    <source>
        <dbReference type="ARBA" id="ARBA00044760"/>
    </source>
</evidence>
<dbReference type="InterPro" id="IPR007615">
    <property type="entry name" value="Adenovirus_E4_30/34"/>
</dbReference>